<dbReference type="Proteomes" id="UP000321574">
    <property type="component" value="Unassembled WGS sequence"/>
</dbReference>
<gene>
    <name evidence="2" type="ORF">FHP05_10145</name>
</gene>
<name>A0A5C8NSR0_9BACI</name>
<reference evidence="2 3" key="1">
    <citation type="submission" date="2019-06" db="EMBL/GenBank/DDBJ databases">
        <title>Cerasibacillus sp. nov., isolated from maize field.</title>
        <authorList>
            <person name="Lin S.-Y."/>
            <person name="Tsai C.-F."/>
            <person name="Young C.-C."/>
        </authorList>
    </citation>
    <scope>NUCLEOTIDE SEQUENCE [LARGE SCALE GENOMIC DNA]</scope>
    <source>
        <strain evidence="2 3">CC-CFT480</strain>
    </source>
</reference>
<keyword evidence="3" id="KW-1185">Reference proteome</keyword>
<dbReference type="AlphaFoldDB" id="A0A5C8NSR0"/>
<dbReference type="Gene3D" id="1.10.260.40">
    <property type="entry name" value="lambda repressor-like DNA-binding domains"/>
    <property type="match status" value="1"/>
</dbReference>
<dbReference type="OrthoDB" id="8115576at2"/>
<dbReference type="EMBL" id="VDUW01000006">
    <property type="protein sequence ID" value="TXL64040.1"/>
    <property type="molecule type" value="Genomic_DNA"/>
</dbReference>
<accession>A0A5C8NSR0</accession>
<dbReference type="InterPro" id="IPR001387">
    <property type="entry name" value="Cro/C1-type_HTH"/>
</dbReference>
<dbReference type="InterPro" id="IPR010982">
    <property type="entry name" value="Lambda_DNA-bd_dom_sf"/>
</dbReference>
<evidence type="ECO:0000313" key="3">
    <source>
        <dbReference type="Proteomes" id="UP000321574"/>
    </source>
</evidence>
<evidence type="ECO:0000259" key="1">
    <source>
        <dbReference type="PROSITE" id="PS50943"/>
    </source>
</evidence>
<dbReference type="GO" id="GO:0003677">
    <property type="term" value="F:DNA binding"/>
    <property type="evidence" value="ECO:0007669"/>
    <property type="project" value="InterPro"/>
</dbReference>
<dbReference type="SUPFAM" id="SSF47413">
    <property type="entry name" value="lambda repressor-like DNA-binding domains"/>
    <property type="match status" value="1"/>
</dbReference>
<sequence length="246" mass="28539">MENSMKMKPKISIGDKLQHLLSINGFDTSTIIRGTNINESTFQGYLNNGKSPTLEDIVKLASFFNTSIEYMIGTSDFLLDTWDYDFIEEFLQFSSRKIREHFEHRQNIKVPDGDEVDTILFGILTYIALSRSGRSFEDLSDDEISIKRESFVEIISILHSCVTMSNQDCFDIKELKSLNRNITDYLFGDFSFVNERILNGLEDKLGKSDVNKILLLKDYINQNIRRSERALKIINDLFENEWELGR</sequence>
<evidence type="ECO:0000313" key="2">
    <source>
        <dbReference type="EMBL" id="TXL64040.1"/>
    </source>
</evidence>
<protein>
    <recommendedName>
        <fullName evidence="1">HTH cro/C1-type domain-containing protein</fullName>
    </recommendedName>
</protein>
<comment type="caution">
    <text evidence="2">The sequence shown here is derived from an EMBL/GenBank/DDBJ whole genome shotgun (WGS) entry which is preliminary data.</text>
</comment>
<organism evidence="2 3">
    <name type="scientific">Cerasibacillus terrae</name>
    <dbReference type="NCBI Taxonomy" id="2498845"/>
    <lineage>
        <taxon>Bacteria</taxon>
        <taxon>Bacillati</taxon>
        <taxon>Bacillota</taxon>
        <taxon>Bacilli</taxon>
        <taxon>Bacillales</taxon>
        <taxon>Bacillaceae</taxon>
        <taxon>Cerasibacillus</taxon>
    </lineage>
</organism>
<feature type="domain" description="HTH cro/C1-type" evidence="1">
    <location>
        <begin position="35"/>
        <end position="71"/>
    </location>
</feature>
<dbReference type="PROSITE" id="PS50943">
    <property type="entry name" value="HTH_CROC1"/>
    <property type="match status" value="1"/>
</dbReference>
<proteinExistence type="predicted"/>
<dbReference type="RefSeq" id="WP_147667898.1">
    <property type="nucleotide sequence ID" value="NZ_VDUW01000006.1"/>
</dbReference>